<name>A0A2U2J405_9SPHN</name>
<evidence type="ECO:0008006" key="3">
    <source>
        <dbReference type="Google" id="ProtNLM"/>
    </source>
</evidence>
<accession>A0A2U2J405</accession>
<evidence type="ECO:0000313" key="1">
    <source>
        <dbReference type="EMBL" id="PWG03065.1"/>
    </source>
</evidence>
<evidence type="ECO:0000313" key="2">
    <source>
        <dbReference type="Proteomes" id="UP000245916"/>
    </source>
</evidence>
<organism evidence="1 2">
    <name type="scientific">Allosphingosinicella humi</name>
    <dbReference type="NCBI Taxonomy" id="2068657"/>
    <lineage>
        <taxon>Bacteria</taxon>
        <taxon>Pseudomonadati</taxon>
        <taxon>Pseudomonadota</taxon>
        <taxon>Alphaproteobacteria</taxon>
        <taxon>Sphingomonadales</taxon>
        <taxon>Sphingomonadaceae</taxon>
        <taxon>Allosphingosinicella</taxon>
    </lineage>
</organism>
<protein>
    <recommendedName>
        <fullName evidence="3">Transcription elongation factor GreAB</fullName>
    </recommendedName>
</protein>
<dbReference type="GO" id="GO:0003677">
    <property type="term" value="F:DNA binding"/>
    <property type="evidence" value="ECO:0007669"/>
    <property type="project" value="InterPro"/>
</dbReference>
<sequence>MQPALQLSFADSLGGLWAALHKDVELTICEDEVHYLRTVAVTLDDDVTSCLLLRKLRMAHIVCNAELSRKTVSMNSYLEFVHNGGPPQFCQLIHPSPHAPAYGLPITSLLGAGLIGLRSGQTILWPDERGTLCDLTIVQVEKCPGLTDWLGPRSPS</sequence>
<dbReference type="GO" id="GO:0032784">
    <property type="term" value="P:regulation of DNA-templated transcription elongation"/>
    <property type="evidence" value="ECO:0007669"/>
    <property type="project" value="InterPro"/>
</dbReference>
<comment type="caution">
    <text evidence="1">The sequence shown here is derived from an EMBL/GenBank/DDBJ whole genome shotgun (WGS) entry which is preliminary data.</text>
</comment>
<reference evidence="1 2" key="1">
    <citation type="submission" date="2018-05" db="EMBL/GenBank/DDBJ databases">
        <title>Genome of Sphingosinicella humi QZX222.</title>
        <authorList>
            <person name="Qiao Z."/>
            <person name="Wang G."/>
        </authorList>
    </citation>
    <scope>NUCLEOTIDE SEQUENCE [LARGE SCALE GENOMIC DNA]</scope>
    <source>
        <strain evidence="1 2">QZX222</strain>
    </source>
</reference>
<dbReference type="InterPro" id="IPR036953">
    <property type="entry name" value="GreA/GreB_C_sf"/>
</dbReference>
<dbReference type="Proteomes" id="UP000245916">
    <property type="component" value="Unassembled WGS sequence"/>
</dbReference>
<dbReference type="EMBL" id="QFFF01000001">
    <property type="protein sequence ID" value="PWG03065.1"/>
    <property type="molecule type" value="Genomic_DNA"/>
</dbReference>
<dbReference type="OrthoDB" id="192847at2"/>
<keyword evidence="2" id="KW-1185">Reference proteome</keyword>
<dbReference type="AlphaFoldDB" id="A0A2U2J405"/>
<proteinExistence type="predicted"/>
<dbReference type="Gene3D" id="3.10.50.30">
    <property type="entry name" value="Transcription elongation factor, GreA/GreB, C-terminal domain"/>
    <property type="match status" value="1"/>
</dbReference>
<dbReference type="RefSeq" id="WP_109271203.1">
    <property type="nucleotide sequence ID" value="NZ_QFFF01000001.1"/>
</dbReference>
<gene>
    <name evidence="1" type="ORF">DF286_09425</name>
</gene>